<evidence type="ECO:0000313" key="3">
    <source>
        <dbReference type="Proteomes" id="UP001219901"/>
    </source>
</evidence>
<gene>
    <name evidence="1" type="ORF">GKO46_07175</name>
    <name evidence="2" type="ORF">GKO48_01180</name>
</gene>
<accession>A0AAJ5ZDV3</accession>
<keyword evidence="3" id="KW-1185">Reference proteome</keyword>
<dbReference type="EMBL" id="WMBE01000002">
    <property type="protein sequence ID" value="MDG0866856.1"/>
    <property type="molecule type" value="Genomic_DNA"/>
</dbReference>
<evidence type="ECO:0000313" key="2">
    <source>
        <dbReference type="EMBL" id="WFG38276.1"/>
    </source>
</evidence>
<dbReference type="RefSeq" id="WP_342824644.1">
    <property type="nucleotide sequence ID" value="NZ_CP046146.1"/>
</dbReference>
<reference evidence="2" key="2">
    <citation type="journal article" date="2023" name="Nat. Commun.">
        <title>Cultivation of marine bacteria of the SAR202 clade.</title>
        <authorList>
            <person name="Lim Y."/>
            <person name="Seo J.H."/>
            <person name="Giovannoni S.J."/>
            <person name="Kang I."/>
            <person name="Cho J.C."/>
        </authorList>
    </citation>
    <scope>NUCLEOTIDE SEQUENCE</scope>
    <source>
        <strain evidence="2">JH1073</strain>
    </source>
</reference>
<dbReference type="Proteomes" id="UP001219901">
    <property type="component" value="Chromosome"/>
</dbReference>
<dbReference type="Proteomes" id="UP001321249">
    <property type="component" value="Unassembled WGS sequence"/>
</dbReference>
<reference evidence="3 4" key="1">
    <citation type="submission" date="2019-11" db="EMBL/GenBank/DDBJ databases">
        <authorList>
            <person name="Cho J.-C."/>
        </authorList>
    </citation>
    <scope>NUCLEOTIDE SEQUENCE [LARGE SCALE GENOMIC DNA]</scope>
    <source>
        <strain evidence="2 3">JH1073</strain>
        <strain evidence="1 4">JH702</strain>
    </source>
</reference>
<dbReference type="EMBL" id="CP046147">
    <property type="protein sequence ID" value="WFG38276.1"/>
    <property type="molecule type" value="Genomic_DNA"/>
</dbReference>
<name>A0AAJ5ZDV3_9CHLR</name>
<protein>
    <submittedName>
        <fullName evidence="2">Uncharacterized protein</fullName>
    </submittedName>
</protein>
<proteinExistence type="predicted"/>
<evidence type="ECO:0000313" key="4">
    <source>
        <dbReference type="Proteomes" id="UP001321249"/>
    </source>
</evidence>
<organism evidence="2 3">
    <name type="scientific">Candidatus Lucifugimonas marina</name>
    <dbReference type="NCBI Taxonomy" id="3038979"/>
    <lineage>
        <taxon>Bacteria</taxon>
        <taxon>Bacillati</taxon>
        <taxon>Chloroflexota</taxon>
        <taxon>Dehalococcoidia</taxon>
        <taxon>SAR202 cluster</taxon>
        <taxon>Candidatus Lucifugimonadales</taxon>
        <taxon>Candidatus Lucifugimonadaceae</taxon>
        <taxon>Candidatus Lucifugimonas</taxon>
    </lineage>
</organism>
<evidence type="ECO:0000313" key="1">
    <source>
        <dbReference type="EMBL" id="MDG0866856.1"/>
    </source>
</evidence>
<reference evidence="3" key="3">
    <citation type="submission" date="2023-06" db="EMBL/GenBank/DDBJ databases">
        <title>Pangenomics reveal diversification of enzyme families and niche specialization in globally abundant SAR202 bacteria.</title>
        <authorList>
            <person name="Saw J.H.W."/>
        </authorList>
    </citation>
    <scope>NUCLEOTIDE SEQUENCE [LARGE SCALE GENOMIC DNA]</scope>
    <source>
        <strain evidence="3">JH1073</strain>
    </source>
</reference>
<sequence>MAADILRFSPEKDPNVTHNGMHIASELLEALGELAVAQERGGSREHLATLGRSVDAAVRRMNEFSDIDSAA</sequence>
<dbReference type="AlphaFoldDB" id="A0AAJ5ZDV3"/>